<dbReference type="Proteomes" id="UP001219901">
    <property type="component" value="Chromosome"/>
</dbReference>
<evidence type="ECO:0000259" key="2">
    <source>
        <dbReference type="Pfam" id="PF01882"/>
    </source>
</evidence>
<protein>
    <submittedName>
        <fullName evidence="4">DUF58 domain-containing protein</fullName>
    </submittedName>
</protein>
<dbReference type="RefSeq" id="WP_342823017.1">
    <property type="nucleotide sequence ID" value="NZ_CP046146.1"/>
</dbReference>
<evidence type="ECO:0000256" key="1">
    <source>
        <dbReference type="SAM" id="MobiDB-lite"/>
    </source>
</evidence>
<feature type="region of interest" description="Disordered" evidence="1">
    <location>
        <begin position="284"/>
        <end position="309"/>
    </location>
</feature>
<feature type="domain" description="DUF58" evidence="2">
    <location>
        <begin position="91"/>
        <end position="151"/>
    </location>
</feature>
<dbReference type="Proteomes" id="UP001321249">
    <property type="component" value="Unassembled WGS sequence"/>
</dbReference>
<reference evidence="5" key="3">
    <citation type="submission" date="2023-06" db="EMBL/GenBank/DDBJ databases">
        <title>Pangenomics reveal diversification of enzyme families and niche specialization in globally abundant SAR202 bacteria.</title>
        <authorList>
            <person name="Saw J.H.W."/>
        </authorList>
    </citation>
    <scope>NUCLEOTIDE SEQUENCE [LARGE SCALE GENOMIC DNA]</scope>
    <source>
        <strain evidence="5">JH1073</strain>
    </source>
</reference>
<accession>A0AAJ6CRM6</accession>
<keyword evidence="5" id="KW-1185">Reference proteome</keyword>
<dbReference type="EMBL" id="CP046147">
    <property type="protein sequence ID" value="WFG39381.1"/>
    <property type="molecule type" value="Genomic_DNA"/>
</dbReference>
<evidence type="ECO:0000313" key="3">
    <source>
        <dbReference type="EMBL" id="MDG0865888.1"/>
    </source>
</evidence>
<sequence length="309" mass="32776">MVLVGVGPRSRTSGTTTPSVSTRGMHDLSEVTVESLGLFGLFRRERKFTTTDSVLVFPSWEDISQVGILESSMGVSEGASKSRSGIEVAGTRRYVAGDPYRNIHWRNSARTGRLAVKEFESWSERSVAILVDADDLPVQETGDRPSDYAMRMAATAAAPLIDTGGTVRIATTEGGEIRTSWQDVMVDLAKITDQPAGTSARWAEEVSVGERVLAFVHSSNTEMLASLTAMARAGSEIAAVVFEGFMPGDDAGSAVNSLNSVGVNAVTCRKGEFSKAARELEHGVGSGGYTSTAPVPEFDTLDGSEELAA</sequence>
<proteinExistence type="predicted"/>
<evidence type="ECO:0000313" key="6">
    <source>
        <dbReference type="Proteomes" id="UP001321249"/>
    </source>
</evidence>
<reference evidence="5 6" key="1">
    <citation type="submission" date="2019-11" db="EMBL/GenBank/DDBJ databases">
        <authorList>
            <person name="Cho J.-C."/>
        </authorList>
    </citation>
    <scope>NUCLEOTIDE SEQUENCE [LARGE SCALE GENOMIC DNA]</scope>
    <source>
        <strain evidence="4 5">JH1073</strain>
        <strain evidence="3 6">JH702</strain>
    </source>
</reference>
<organism evidence="4 5">
    <name type="scientific">Candidatus Lucifugimonas marina</name>
    <dbReference type="NCBI Taxonomy" id="3038979"/>
    <lineage>
        <taxon>Bacteria</taxon>
        <taxon>Bacillati</taxon>
        <taxon>Chloroflexota</taxon>
        <taxon>Dehalococcoidia</taxon>
        <taxon>SAR202 cluster</taxon>
        <taxon>Candidatus Lucifugimonadales</taxon>
        <taxon>Candidatus Lucifugimonadaceae</taxon>
        <taxon>Candidatus Lucifugimonas</taxon>
    </lineage>
</organism>
<dbReference type="Pfam" id="PF01882">
    <property type="entry name" value="DUF58"/>
    <property type="match status" value="1"/>
</dbReference>
<evidence type="ECO:0000313" key="4">
    <source>
        <dbReference type="EMBL" id="WFG39381.1"/>
    </source>
</evidence>
<feature type="region of interest" description="Disordered" evidence="1">
    <location>
        <begin position="1"/>
        <end position="23"/>
    </location>
</feature>
<dbReference type="PANTHER" id="PTHR34351">
    <property type="entry name" value="SLR1927 PROTEIN-RELATED"/>
    <property type="match status" value="1"/>
</dbReference>
<gene>
    <name evidence="3" type="ORF">GKO46_02230</name>
    <name evidence="4" type="ORF">GKO48_07030</name>
</gene>
<reference evidence="4" key="2">
    <citation type="journal article" date="2023" name="Nat. Commun.">
        <title>Cultivation of marine bacteria of the SAR202 clade.</title>
        <authorList>
            <person name="Lim Y."/>
            <person name="Seo J.H."/>
            <person name="Giovannoni S.J."/>
            <person name="Kang I."/>
            <person name="Cho J.C."/>
        </authorList>
    </citation>
    <scope>NUCLEOTIDE SEQUENCE</scope>
    <source>
        <strain evidence="4">JH1073</strain>
    </source>
</reference>
<name>A0AAJ6CRM6_9CHLR</name>
<dbReference type="AlphaFoldDB" id="A0AAJ6CRM6"/>
<feature type="compositionally biased region" description="Acidic residues" evidence="1">
    <location>
        <begin position="299"/>
        <end position="309"/>
    </location>
</feature>
<dbReference type="EMBL" id="WMBE01000001">
    <property type="protein sequence ID" value="MDG0865888.1"/>
    <property type="molecule type" value="Genomic_DNA"/>
</dbReference>
<evidence type="ECO:0000313" key="5">
    <source>
        <dbReference type="Proteomes" id="UP001219901"/>
    </source>
</evidence>
<dbReference type="InterPro" id="IPR002881">
    <property type="entry name" value="DUF58"/>
</dbReference>